<dbReference type="STRING" id="1238182.C882_1703"/>
<reference evidence="3 4" key="1">
    <citation type="journal article" date="2013" name="Genome Announc.">
        <title>Draft Genome Sequence of an Alphaproteobacterium, Caenispirillum salinarum AK4(T), Isolated from a Solar Saltern.</title>
        <authorList>
            <person name="Khatri I."/>
            <person name="Singh A."/>
            <person name="Korpole S."/>
            <person name="Pinnaka A.K."/>
            <person name="Subramanian S."/>
        </authorList>
    </citation>
    <scope>NUCLEOTIDE SEQUENCE [LARGE SCALE GENOMIC DNA]</scope>
    <source>
        <strain evidence="3 4">AK4</strain>
    </source>
</reference>
<dbReference type="GO" id="GO:0031419">
    <property type="term" value="F:cobalamin binding"/>
    <property type="evidence" value="ECO:0007669"/>
    <property type="project" value="InterPro"/>
</dbReference>
<dbReference type="RefSeq" id="WP_009538692.1">
    <property type="nucleotide sequence ID" value="NZ_ANHY01000002.1"/>
</dbReference>
<evidence type="ECO:0000313" key="4">
    <source>
        <dbReference type="Proteomes" id="UP000009881"/>
    </source>
</evidence>
<gene>
    <name evidence="3" type="ORF">C882_1703</name>
</gene>
<proteinExistence type="predicted"/>
<dbReference type="GO" id="GO:0046872">
    <property type="term" value="F:metal ion binding"/>
    <property type="evidence" value="ECO:0007669"/>
    <property type="project" value="InterPro"/>
</dbReference>
<organism evidence="3 4">
    <name type="scientific">Caenispirillum salinarum AK4</name>
    <dbReference type="NCBI Taxonomy" id="1238182"/>
    <lineage>
        <taxon>Bacteria</taxon>
        <taxon>Pseudomonadati</taxon>
        <taxon>Pseudomonadota</taxon>
        <taxon>Alphaproteobacteria</taxon>
        <taxon>Rhodospirillales</taxon>
        <taxon>Novispirillaceae</taxon>
        <taxon>Caenispirillum</taxon>
    </lineage>
</organism>
<dbReference type="Gene3D" id="3.40.50.280">
    <property type="entry name" value="Cobalamin-binding domain"/>
    <property type="match status" value="1"/>
</dbReference>
<evidence type="ECO:0000259" key="2">
    <source>
        <dbReference type="PROSITE" id="PS51332"/>
    </source>
</evidence>
<evidence type="ECO:0000313" key="3">
    <source>
        <dbReference type="EMBL" id="EKV32865.1"/>
    </source>
</evidence>
<dbReference type="InterPro" id="IPR006158">
    <property type="entry name" value="Cobalamin-bd"/>
</dbReference>
<dbReference type="Proteomes" id="UP000009881">
    <property type="component" value="Unassembled WGS sequence"/>
</dbReference>
<dbReference type="InterPro" id="IPR036724">
    <property type="entry name" value="Cobalamin-bd_sf"/>
</dbReference>
<dbReference type="Pfam" id="PF02310">
    <property type="entry name" value="B12-binding"/>
    <property type="match status" value="1"/>
</dbReference>
<name>K9H3K7_9PROT</name>
<dbReference type="EMBL" id="ANHY01000002">
    <property type="protein sequence ID" value="EKV32865.1"/>
    <property type="molecule type" value="Genomic_DNA"/>
</dbReference>
<dbReference type="OrthoDB" id="5498228at2"/>
<evidence type="ECO:0000256" key="1">
    <source>
        <dbReference type="SAM" id="MobiDB-lite"/>
    </source>
</evidence>
<comment type="caution">
    <text evidence="3">The sequence shown here is derived from an EMBL/GenBank/DDBJ whole genome shotgun (WGS) entry which is preliminary data.</text>
</comment>
<protein>
    <recommendedName>
        <fullName evidence="2">B12-binding domain-containing protein</fullName>
    </recommendedName>
</protein>
<accession>K9H3K7</accession>
<feature type="region of interest" description="Disordered" evidence="1">
    <location>
        <begin position="292"/>
        <end position="312"/>
    </location>
</feature>
<feature type="domain" description="B12-binding" evidence="2">
    <location>
        <begin position="165"/>
        <end position="294"/>
    </location>
</feature>
<dbReference type="CDD" id="cd02065">
    <property type="entry name" value="B12-binding_like"/>
    <property type="match status" value="1"/>
</dbReference>
<keyword evidence="4" id="KW-1185">Reference proteome</keyword>
<dbReference type="PROSITE" id="PS51332">
    <property type="entry name" value="B12_BINDING"/>
    <property type="match status" value="1"/>
</dbReference>
<sequence>MLGPCRGLSPMPVLHRPDALGGPAAGAGAFAIPAPPTSAVLDRAVSHHLIPRLITRHGRRLRVPAQPTAVATESEVDGLVRLLLVGRHGAVRRHLRSRLARGLPAPVLMLDLLGPVARRLGEAWAADACGFADVTMGMLTVQGLLKDLDTADCAPDAVAAAPGPARRVLVASTPGEQHGFGAETVAVFLRRAGWEVTAPPAPTTRDALVQAVAQTPFAVVGLSLAGLRWLADLEATISAIRRESCCRNVAVVVGGPVFLADPSISGLVGADAMGVNGPHAVTLAERLSARPQADSRGWRDGRGPRSFVAGDP</sequence>
<dbReference type="PATRIC" id="fig|1238182.3.peg.241"/>
<dbReference type="AlphaFoldDB" id="K9H3K7"/>
<dbReference type="SUPFAM" id="SSF52242">
    <property type="entry name" value="Cobalamin (vitamin B12)-binding domain"/>
    <property type="match status" value="1"/>
</dbReference>
<dbReference type="eggNOG" id="COG5012">
    <property type="taxonomic scope" value="Bacteria"/>
</dbReference>